<feature type="transmembrane region" description="Helical" evidence="2">
    <location>
        <begin position="6"/>
        <end position="26"/>
    </location>
</feature>
<evidence type="ECO:0000256" key="2">
    <source>
        <dbReference type="SAM" id="Phobius"/>
    </source>
</evidence>
<name>A0ABV8SDC3_9BACL</name>
<dbReference type="RefSeq" id="WP_204601181.1">
    <property type="nucleotide sequence ID" value="NZ_JBHSED010000040.1"/>
</dbReference>
<comment type="caution">
    <text evidence="3">The sequence shown here is derived from an EMBL/GenBank/DDBJ whole genome shotgun (WGS) entry which is preliminary data.</text>
</comment>
<keyword evidence="2" id="KW-0812">Transmembrane</keyword>
<evidence type="ECO:0000313" key="4">
    <source>
        <dbReference type="Proteomes" id="UP001595755"/>
    </source>
</evidence>
<accession>A0ABV8SDC3</accession>
<evidence type="ECO:0000313" key="3">
    <source>
        <dbReference type="EMBL" id="MFC4305581.1"/>
    </source>
</evidence>
<reference evidence="4" key="1">
    <citation type="journal article" date="2019" name="Int. J. Syst. Evol. Microbiol.">
        <title>The Global Catalogue of Microorganisms (GCM) 10K type strain sequencing project: providing services to taxonomists for standard genome sequencing and annotation.</title>
        <authorList>
            <consortium name="The Broad Institute Genomics Platform"/>
            <consortium name="The Broad Institute Genome Sequencing Center for Infectious Disease"/>
            <person name="Wu L."/>
            <person name="Ma J."/>
        </authorList>
    </citation>
    <scope>NUCLEOTIDE SEQUENCE [LARGE SCALE GENOMIC DNA]</scope>
    <source>
        <strain evidence="4">CGMCC 4.1641</strain>
    </source>
</reference>
<sequence length="159" mass="17414">MEDLISFLANNFHIVLIVIGVIYSIFFRKRPLDGKPPKQMPEYGQGQAPQWEDASPADSYPEHASGGGWDQFPEPTPAPGYAPDSLPASVMTNNVTTGALPSSSRKPPAFVQADSPLQVQAAPRSASSSTSRLRRDELARAVLWSEILGKPRARKPFRR</sequence>
<keyword evidence="4" id="KW-1185">Reference proteome</keyword>
<protein>
    <submittedName>
        <fullName evidence="3">Uncharacterized protein</fullName>
    </submittedName>
</protein>
<feature type="compositionally biased region" description="Low complexity" evidence="1">
    <location>
        <begin position="121"/>
        <end position="131"/>
    </location>
</feature>
<feature type="compositionally biased region" description="Polar residues" evidence="1">
    <location>
        <begin position="90"/>
        <end position="105"/>
    </location>
</feature>
<organism evidence="3 4">
    <name type="scientific">Cohnella boryungensis</name>
    <dbReference type="NCBI Taxonomy" id="768479"/>
    <lineage>
        <taxon>Bacteria</taxon>
        <taxon>Bacillati</taxon>
        <taxon>Bacillota</taxon>
        <taxon>Bacilli</taxon>
        <taxon>Bacillales</taxon>
        <taxon>Paenibacillaceae</taxon>
        <taxon>Cohnella</taxon>
    </lineage>
</organism>
<dbReference type="Proteomes" id="UP001595755">
    <property type="component" value="Unassembled WGS sequence"/>
</dbReference>
<gene>
    <name evidence="3" type="ORF">ACFO1S_19295</name>
</gene>
<keyword evidence="2" id="KW-1133">Transmembrane helix</keyword>
<keyword evidence="2" id="KW-0472">Membrane</keyword>
<feature type="region of interest" description="Disordered" evidence="1">
    <location>
        <begin position="35"/>
        <end position="134"/>
    </location>
</feature>
<proteinExistence type="predicted"/>
<evidence type="ECO:0000256" key="1">
    <source>
        <dbReference type="SAM" id="MobiDB-lite"/>
    </source>
</evidence>
<dbReference type="EMBL" id="JBHSED010000040">
    <property type="protein sequence ID" value="MFC4305581.1"/>
    <property type="molecule type" value="Genomic_DNA"/>
</dbReference>